<evidence type="ECO:0000256" key="1">
    <source>
        <dbReference type="ARBA" id="ARBA00006739"/>
    </source>
</evidence>
<dbReference type="Gene3D" id="3.90.550.10">
    <property type="entry name" value="Spore Coat Polysaccharide Biosynthesis Protein SpsA, Chain A"/>
    <property type="match status" value="1"/>
</dbReference>
<accession>A0A7H0VK06</accession>
<dbReference type="EMBL" id="CP060139">
    <property type="protein sequence ID" value="QNR26054.1"/>
    <property type="molecule type" value="Genomic_DNA"/>
</dbReference>
<keyword evidence="5" id="KW-0472">Membrane</keyword>
<organism evidence="6 7">
    <name type="scientific">Croceimicrobium hydrocarbonivorans</name>
    <dbReference type="NCBI Taxonomy" id="2761580"/>
    <lineage>
        <taxon>Bacteria</taxon>
        <taxon>Pseudomonadati</taxon>
        <taxon>Bacteroidota</taxon>
        <taxon>Flavobacteriia</taxon>
        <taxon>Flavobacteriales</taxon>
        <taxon>Owenweeksiaceae</taxon>
        <taxon>Croceimicrobium</taxon>
    </lineage>
</organism>
<dbReference type="GO" id="GO:0016757">
    <property type="term" value="F:glycosyltransferase activity"/>
    <property type="evidence" value="ECO:0007669"/>
    <property type="project" value="UniProtKB-KW"/>
</dbReference>
<evidence type="ECO:0000256" key="4">
    <source>
        <dbReference type="SAM" id="MobiDB-lite"/>
    </source>
</evidence>
<gene>
    <name evidence="6" type="ORF">H4K34_10650</name>
</gene>
<dbReference type="InterPro" id="IPR029044">
    <property type="entry name" value="Nucleotide-diphossugar_trans"/>
</dbReference>
<dbReference type="SUPFAM" id="SSF53448">
    <property type="entry name" value="Nucleotide-diphospho-sugar transferases"/>
    <property type="match status" value="1"/>
</dbReference>
<dbReference type="PANTHER" id="PTHR43630:SF1">
    <property type="entry name" value="POLY-BETA-1,6-N-ACETYL-D-GLUCOSAMINE SYNTHASE"/>
    <property type="match status" value="1"/>
</dbReference>
<keyword evidence="7" id="KW-1185">Reference proteome</keyword>
<comment type="similarity">
    <text evidence="1">Belongs to the glycosyltransferase 2 family.</text>
</comment>
<dbReference type="Pfam" id="PF13641">
    <property type="entry name" value="Glyco_tranf_2_3"/>
    <property type="match status" value="1"/>
</dbReference>
<evidence type="ECO:0000313" key="7">
    <source>
        <dbReference type="Proteomes" id="UP000516305"/>
    </source>
</evidence>
<evidence type="ECO:0000256" key="3">
    <source>
        <dbReference type="ARBA" id="ARBA00022679"/>
    </source>
</evidence>
<keyword evidence="5" id="KW-1133">Transmembrane helix</keyword>
<feature type="transmembrane region" description="Helical" evidence="5">
    <location>
        <begin position="415"/>
        <end position="434"/>
    </location>
</feature>
<dbReference type="KEGG" id="chyd:H4K34_10650"/>
<sequence length="486" mass="55262">MISYLILGVISVVQARKYLRRNTYTDYLNILQSPEAPSVSILAPAYNEEATIIENIRSLLSVRYPNYEVIVVNDGSRDRSLTKLIEEYQLEPVNFAVNYKIETKKVKNVYKSKDPAYNNLVVVDKENGGKSDALNAALNVSTGDYTLNIDVDCILEEDCLLKLMKPFLEETDKNMIATGGVVRIANNCRIEKGRIVEVNVPNKLLAQFQTLEYLRSFLLGRVAWGSLDGLLLISGALGVFQKQLVIQCGGYDNETIGEDMELTVRMRRYAREKGIDYVVGFVPDPLCWTEVPESWSVLRRQRNRWTRGAVETLLSHKRLFLNPFYGKIGMVSYPYWLLFEWLAPLIEAFGIVLLVLFSLLGVINISFLYLFIALIYGYTVAFTIATLYIEEITFFQYKKRRQLLRLVIAGLIEPLMFHPFVVYCAVTGNWDYFFEGKKAWGSMKRVGFSRPTDRGKRITGGGKGKKNKPNPAAPLPSNNVRTRPAT</sequence>
<keyword evidence="3 6" id="KW-0808">Transferase</keyword>
<feature type="transmembrane region" description="Helical" evidence="5">
    <location>
        <begin position="367"/>
        <end position="389"/>
    </location>
</feature>
<evidence type="ECO:0000313" key="6">
    <source>
        <dbReference type="EMBL" id="QNR26054.1"/>
    </source>
</evidence>
<evidence type="ECO:0000256" key="2">
    <source>
        <dbReference type="ARBA" id="ARBA00022676"/>
    </source>
</evidence>
<dbReference type="AlphaFoldDB" id="A0A7H0VK06"/>
<feature type="transmembrane region" description="Helical" evidence="5">
    <location>
        <begin position="335"/>
        <end position="360"/>
    </location>
</feature>
<dbReference type="Proteomes" id="UP000516305">
    <property type="component" value="Chromosome"/>
</dbReference>
<feature type="region of interest" description="Disordered" evidence="4">
    <location>
        <begin position="450"/>
        <end position="486"/>
    </location>
</feature>
<protein>
    <submittedName>
        <fullName evidence="6">Glycosyltransferase</fullName>
    </submittedName>
</protein>
<dbReference type="CDD" id="cd06423">
    <property type="entry name" value="CESA_like"/>
    <property type="match status" value="1"/>
</dbReference>
<reference evidence="6 7" key="1">
    <citation type="submission" date="2020-08" db="EMBL/GenBank/DDBJ databases">
        <title>Croceimicrobium hydrocarbonivorans gen. nov., sp. nov., a novel marine bacterium isolated from a bacterial consortium that degrades polyethylene terephthalate.</title>
        <authorList>
            <person name="Liu R."/>
        </authorList>
    </citation>
    <scope>NUCLEOTIDE SEQUENCE [LARGE SCALE GENOMIC DNA]</scope>
    <source>
        <strain evidence="6 7">A20-9</strain>
    </source>
</reference>
<name>A0A7H0VK06_9FLAO</name>
<proteinExistence type="inferred from homology"/>
<keyword evidence="5" id="KW-0812">Transmembrane</keyword>
<keyword evidence="2" id="KW-0328">Glycosyltransferase</keyword>
<dbReference type="PANTHER" id="PTHR43630">
    <property type="entry name" value="POLY-BETA-1,6-N-ACETYL-D-GLUCOSAMINE SYNTHASE"/>
    <property type="match status" value="1"/>
</dbReference>
<evidence type="ECO:0000256" key="5">
    <source>
        <dbReference type="SAM" id="Phobius"/>
    </source>
</evidence>